<evidence type="ECO:0000313" key="8">
    <source>
        <dbReference type="Ensembl" id="ENSPSIP00000009793.1"/>
    </source>
</evidence>
<dbReference type="AlphaFoldDB" id="K7FP33"/>
<dbReference type="GO" id="GO:1990904">
    <property type="term" value="C:ribonucleoprotein complex"/>
    <property type="evidence" value="ECO:0007669"/>
    <property type="project" value="Ensembl"/>
</dbReference>
<name>K7FP33_PELSI</name>
<feature type="compositionally biased region" description="Basic and acidic residues" evidence="5">
    <location>
        <begin position="238"/>
        <end position="270"/>
    </location>
</feature>
<dbReference type="GO" id="GO:0000381">
    <property type="term" value="P:regulation of alternative mRNA splicing, via spliceosome"/>
    <property type="evidence" value="ECO:0007669"/>
    <property type="project" value="Ensembl"/>
</dbReference>
<proteinExistence type="inferred from homology"/>
<reference evidence="8" key="3">
    <citation type="submission" date="2025-08" db="UniProtKB">
        <authorList>
            <consortium name="Ensembl"/>
        </authorList>
    </citation>
    <scope>IDENTIFICATION</scope>
</reference>
<dbReference type="Pfam" id="PF20427">
    <property type="entry name" value="NRP1_C"/>
    <property type="match status" value="1"/>
</dbReference>
<dbReference type="InterPro" id="IPR042816">
    <property type="entry name" value="Nsrp1"/>
</dbReference>
<evidence type="ECO:0000256" key="5">
    <source>
        <dbReference type="SAM" id="MobiDB-lite"/>
    </source>
</evidence>
<feature type="compositionally biased region" description="Basic and acidic residues" evidence="5">
    <location>
        <begin position="184"/>
        <end position="215"/>
    </location>
</feature>
<dbReference type="HOGENOM" id="CLU_548527_0_0_1"/>
<dbReference type="PANTHER" id="PTHR31938:SF4">
    <property type="entry name" value="NUCLEAR SPECKLE SPLICING REGULATORY PROTEIN 1"/>
    <property type="match status" value="1"/>
</dbReference>
<comment type="similarity">
    <text evidence="1">Belongs to the NSRP1 family.</text>
</comment>
<evidence type="ECO:0000256" key="4">
    <source>
        <dbReference type="ARBA" id="ARBA00030718"/>
    </source>
</evidence>
<dbReference type="CTD" id="84081"/>
<protein>
    <recommendedName>
        <fullName evidence="2">Nuclear speckle splicing regulatory protein 1</fullName>
    </recommendedName>
    <alternativeName>
        <fullName evidence="4">Coiled-coil domain-containing protein 55</fullName>
    </alternativeName>
</protein>
<feature type="compositionally biased region" description="Basic and acidic residues" evidence="5">
    <location>
        <begin position="299"/>
        <end position="476"/>
    </location>
</feature>
<dbReference type="Pfam" id="PF09745">
    <property type="entry name" value="NSRP1_N"/>
    <property type="match status" value="1"/>
</dbReference>
<reference evidence="9" key="2">
    <citation type="journal article" date="2013" name="Nat. Genet.">
        <title>The draft genomes of soft-shell turtle and green sea turtle yield insights into the development and evolution of the turtle-specific body plan.</title>
        <authorList>
            <person name="Wang Z."/>
            <person name="Pascual-Anaya J."/>
            <person name="Zadissa A."/>
            <person name="Li W."/>
            <person name="Niimura Y."/>
            <person name="Huang Z."/>
            <person name="Li C."/>
            <person name="White S."/>
            <person name="Xiong Z."/>
            <person name="Fang D."/>
            <person name="Wang B."/>
            <person name="Ming Y."/>
            <person name="Chen Y."/>
            <person name="Zheng Y."/>
            <person name="Kuraku S."/>
            <person name="Pignatelli M."/>
            <person name="Herrero J."/>
            <person name="Beal K."/>
            <person name="Nozawa M."/>
            <person name="Li Q."/>
            <person name="Wang J."/>
            <person name="Zhang H."/>
            <person name="Yu L."/>
            <person name="Shigenobu S."/>
            <person name="Wang J."/>
            <person name="Liu J."/>
            <person name="Flicek P."/>
            <person name="Searle S."/>
            <person name="Wang J."/>
            <person name="Kuratani S."/>
            <person name="Yin Y."/>
            <person name="Aken B."/>
            <person name="Zhang G."/>
            <person name="Irie N."/>
        </authorList>
    </citation>
    <scope>NUCLEOTIDE SEQUENCE [LARGE SCALE GENOMIC DNA]</scope>
    <source>
        <strain evidence="9">Daiwa-1</strain>
    </source>
</reference>
<dbReference type="Ensembl" id="ENSPSIT00000009842.1">
    <property type="protein sequence ID" value="ENSPSIP00000009793.1"/>
    <property type="gene ID" value="ENSPSIG00000008905.1"/>
</dbReference>
<reference evidence="9" key="1">
    <citation type="submission" date="2011-10" db="EMBL/GenBank/DDBJ databases">
        <authorList>
            <consortium name="Soft-shell Turtle Genome Consortium"/>
        </authorList>
    </citation>
    <scope>NUCLEOTIDE SEQUENCE [LARGE SCALE GENOMIC DNA]</scope>
    <source>
        <strain evidence="9">Daiwa-1</strain>
    </source>
</reference>
<evidence type="ECO:0000256" key="2">
    <source>
        <dbReference type="ARBA" id="ARBA00020556"/>
    </source>
</evidence>
<dbReference type="RefSeq" id="XP_006122318.1">
    <property type="nucleotide sequence ID" value="XM_006122256.3"/>
</dbReference>
<dbReference type="STRING" id="13735.ENSPSIP00000009793"/>
<reference evidence="8" key="4">
    <citation type="submission" date="2025-09" db="UniProtKB">
        <authorList>
            <consortium name="Ensembl"/>
        </authorList>
    </citation>
    <scope>IDENTIFICATION</scope>
</reference>
<dbReference type="OMA" id="QSRDHEN"/>
<feature type="region of interest" description="Disordered" evidence="5">
    <location>
        <begin position="177"/>
        <end position="482"/>
    </location>
</feature>
<evidence type="ECO:0000313" key="9">
    <source>
        <dbReference type="Proteomes" id="UP000007267"/>
    </source>
</evidence>
<dbReference type="InterPro" id="IPR018612">
    <property type="entry name" value="NSRP1_N"/>
</dbReference>
<keyword evidence="9" id="KW-1185">Reference proteome</keyword>
<dbReference type="PANTHER" id="PTHR31938">
    <property type="entry name" value="NUCLEAR SPECKLE SPLICING REGULATORY PROTEIN 1"/>
    <property type="match status" value="1"/>
</dbReference>
<dbReference type="eggNOG" id="KOG2117">
    <property type="taxonomic scope" value="Eukaryota"/>
</dbReference>
<organism evidence="8 9">
    <name type="scientific">Pelodiscus sinensis</name>
    <name type="common">Chinese softshell turtle</name>
    <name type="synonym">Trionyx sinensis</name>
    <dbReference type="NCBI Taxonomy" id="13735"/>
    <lineage>
        <taxon>Eukaryota</taxon>
        <taxon>Metazoa</taxon>
        <taxon>Chordata</taxon>
        <taxon>Craniata</taxon>
        <taxon>Vertebrata</taxon>
        <taxon>Euteleostomi</taxon>
        <taxon>Archelosauria</taxon>
        <taxon>Testudinata</taxon>
        <taxon>Testudines</taxon>
        <taxon>Cryptodira</taxon>
        <taxon>Trionychia</taxon>
        <taxon>Trionychidae</taxon>
        <taxon>Pelodiscus</taxon>
    </lineage>
</organism>
<keyword evidence="3" id="KW-0175">Coiled coil</keyword>
<dbReference type="Proteomes" id="UP000007267">
    <property type="component" value="Unassembled WGS sequence"/>
</dbReference>
<dbReference type="GO" id="GO:0003729">
    <property type="term" value="F:mRNA binding"/>
    <property type="evidence" value="ECO:0007669"/>
    <property type="project" value="Ensembl"/>
</dbReference>
<dbReference type="GO" id="GO:0016607">
    <property type="term" value="C:nuclear speck"/>
    <property type="evidence" value="ECO:0007669"/>
    <property type="project" value="Ensembl"/>
</dbReference>
<dbReference type="GeneTree" id="ENSGT00940000154049"/>
<feature type="domain" description="Nuclear speckle splicing regulatory protein 1 RS-like" evidence="7">
    <location>
        <begin position="283"/>
        <end position="451"/>
    </location>
</feature>
<sequence>MPKKALQKTLILKKHSVFADDSEEETSVGESLQKEALKKQVMKQTKLEIQKALAEDSTVYEYDSIYDEMQQQKKESNAQVLSGKDDKKPKYIQHILKAAEVRKQEQEKRMEKKIQKEREMEGGAFDDKEAFVTSAYKKKLQERAEEEEREKKEAALEACLDVTKQKDLSGFYRHLLNQTVGEEEVPKCSLREVRIKEEKSTTKSDESNQRNKSPDETPILKTPAKEEDNPDADSDLESSSRDDDCKNNRTSTKKKEIQDRYESSDEDSKHHQSRKHSTSSDSSSEERSHHTKIHINHPRRGESRTGRRGKDDQHKERDYERRDRNQEKEDRHRSGDRTTKESCRKRDEQENRQRGKDRKERDGYDKEGRKEKEREDSYSEREREKERLRNDKDRYSDRERGEKCREKDDHLKEKREKDDKKYRDRKESSPRASEKDRPHDQERETKAKDRGSNDERDSCSERFPETKNKDAEEGQKGAEQMGEKTVYVSKFAKRSNEETVVSARDRYLARQMARVSTKSYIEKEED</sequence>
<feature type="region of interest" description="Disordered" evidence="5">
    <location>
        <begin position="102"/>
        <end position="126"/>
    </location>
</feature>
<evidence type="ECO:0000256" key="3">
    <source>
        <dbReference type="ARBA" id="ARBA00023054"/>
    </source>
</evidence>
<feature type="domain" description="Nuclear speckle splicing regulatory protein 1 N-terminal" evidence="6">
    <location>
        <begin position="46"/>
        <end position="165"/>
    </location>
</feature>
<evidence type="ECO:0000256" key="1">
    <source>
        <dbReference type="ARBA" id="ARBA00010126"/>
    </source>
</evidence>
<dbReference type="EMBL" id="AGCU01080394">
    <property type="status" value="NOT_ANNOTATED_CDS"/>
    <property type="molecule type" value="Genomic_DNA"/>
</dbReference>
<gene>
    <name evidence="8" type="primary">NSRP1</name>
</gene>
<dbReference type="GO" id="GO:0032502">
    <property type="term" value="P:developmental process"/>
    <property type="evidence" value="ECO:0007669"/>
    <property type="project" value="Ensembl"/>
</dbReference>
<feature type="compositionally biased region" description="Basic residues" evidence="5">
    <location>
        <begin position="289"/>
        <end position="298"/>
    </location>
</feature>
<dbReference type="InterPro" id="IPR046850">
    <property type="entry name" value="NRP1_C"/>
</dbReference>
<dbReference type="KEGG" id="pss:102461550"/>
<evidence type="ECO:0000259" key="7">
    <source>
        <dbReference type="Pfam" id="PF20427"/>
    </source>
</evidence>
<dbReference type="OrthoDB" id="446635at2759"/>
<evidence type="ECO:0000259" key="6">
    <source>
        <dbReference type="Pfam" id="PF09745"/>
    </source>
</evidence>
<accession>K7FP33</accession>